<feature type="compositionally biased region" description="Polar residues" evidence="3">
    <location>
        <begin position="196"/>
        <end position="211"/>
    </location>
</feature>
<dbReference type="Ensembl" id="ENSLACT00000018172.1">
    <property type="protein sequence ID" value="ENSLACP00000018041.1"/>
    <property type="gene ID" value="ENSLACG00000015897.1"/>
</dbReference>
<feature type="region of interest" description="Disordered" evidence="3">
    <location>
        <begin position="346"/>
        <end position="368"/>
    </location>
</feature>
<dbReference type="EMBL" id="AFYH01031857">
    <property type="status" value="NOT_ANNOTATED_CDS"/>
    <property type="molecule type" value="Genomic_DNA"/>
</dbReference>
<dbReference type="EMBL" id="AFYH01031859">
    <property type="status" value="NOT_ANNOTATED_CDS"/>
    <property type="molecule type" value="Genomic_DNA"/>
</dbReference>
<dbReference type="GeneTree" id="ENSGT00530000063821"/>
<keyword evidence="2" id="KW-0597">Phosphoprotein</keyword>
<dbReference type="EMBL" id="AFYH01031851">
    <property type="status" value="NOT_ANNOTATED_CDS"/>
    <property type="molecule type" value="Genomic_DNA"/>
</dbReference>
<sequence length="470" mass="53499">MSKKVLKCTVGLEIHATTCPGVVLKDKDDVYLSVCMLGRYQKTKCVPAVFPLLFHEKLRFEKIFAEAIDPGHIAELLESDTTTFELIQLVPPVGEILATYEENTRDFLYPGPRLTSSYPGSDRELLMKRSVSFPGIAPKLEFSTMSIIKECPLNLEETEAEDQVHRSAPAKKPAGRLPKKAASLCEKSRDLKTAKSYEQPTIASQSRSPSPYTKRRMSELSEDARQRLAHLNLGPYEFKKETDNKPPFVVSFVYPPSPMIPVLRGNRNFSCEFAEINLKSFSNPSLLGSYRPKAVKVIREPHDEDRRNGFFRDFDGRISFGPSEEQGRLRHSFTVRSAPSSVRKDSQRAMMNQSSLSRRFQTDPSTPTNWEEIHERVKRILKTHSTRQRLSFVDSDLSKEDSFQKRATSCQDSLCDSELAESSAFPQSTSVHLDDGEYWSNQAALYKGKSHRAVFEESLEKIYRNMYKRA</sequence>
<evidence type="ECO:0000259" key="4">
    <source>
        <dbReference type="Pfam" id="PF14909"/>
    </source>
</evidence>
<feature type="compositionally biased region" description="Basic and acidic residues" evidence="3">
    <location>
        <begin position="186"/>
        <end position="195"/>
    </location>
</feature>
<dbReference type="EMBL" id="AFYH01031856">
    <property type="status" value="NOT_ANNOTATED_CDS"/>
    <property type="molecule type" value="Genomic_DNA"/>
</dbReference>
<evidence type="ECO:0000256" key="1">
    <source>
        <dbReference type="ARBA" id="ARBA00006215"/>
    </source>
</evidence>
<dbReference type="EMBL" id="AFYH01031852">
    <property type="status" value="NOT_ANNOTATED_CDS"/>
    <property type="molecule type" value="Genomic_DNA"/>
</dbReference>
<gene>
    <name evidence="5" type="primary">SPATA6</name>
</gene>
<reference evidence="6" key="1">
    <citation type="submission" date="2011-08" db="EMBL/GenBank/DDBJ databases">
        <title>The draft genome of Latimeria chalumnae.</title>
        <authorList>
            <person name="Di Palma F."/>
            <person name="Alfoldi J."/>
            <person name="Johnson J."/>
            <person name="Berlin A."/>
            <person name="Gnerre S."/>
            <person name="Jaffe D."/>
            <person name="MacCallum I."/>
            <person name="Young S."/>
            <person name="Walker B.J."/>
            <person name="Lander E."/>
            <person name="Lindblad-Toh K."/>
        </authorList>
    </citation>
    <scope>NUCLEOTIDE SEQUENCE [LARGE SCALE GENOMIC DNA]</scope>
    <source>
        <strain evidence="6">Wild caught</strain>
    </source>
</reference>
<dbReference type="GO" id="GO:0120212">
    <property type="term" value="C:sperm head-tail coupling apparatus"/>
    <property type="evidence" value="ECO:0007669"/>
    <property type="project" value="InterPro"/>
</dbReference>
<protein>
    <submittedName>
        <fullName evidence="5">Spermatosis associated 6</fullName>
    </submittedName>
</protein>
<dbReference type="EMBL" id="AFYH01031853">
    <property type="status" value="NOT_ANNOTATED_CDS"/>
    <property type="molecule type" value="Genomic_DNA"/>
</dbReference>
<evidence type="ECO:0000256" key="2">
    <source>
        <dbReference type="ARBA" id="ARBA00022553"/>
    </source>
</evidence>
<dbReference type="InterPro" id="IPR032732">
    <property type="entry name" value="SPATA6_N"/>
</dbReference>
<feature type="domain" description="Spermatogenesis-associated protein 6 N-terminal" evidence="4">
    <location>
        <begin position="10"/>
        <end position="148"/>
    </location>
</feature>
<dbReference type="Proteomes" id="UP000008672">
    <property type="component" value="Unassembled WGS sequence"/>
</dbReference>
<dbReference type="GO" id="GO:0032027">
    <property type="term" value="F:myosin light chain binding"/>
    <property type="evidence" value="ECO:0007669"/>
    <property type="project" value="InterPro"/>
</dbReference>
<dbReference type="EMBL" id="AFYH01031860">
    <property type="status" value="NOT_ANNOTATED_CDS"/>
    <property type="molecule type" value="Genomic_DNA"/>
</dbReference>
<dbReference type="FunCoup" id="H3B820">
    <property type="interactions" value="48"/>
</dbReference>
<dbReference type="InterPro" id="IPR042769">
    <property type="entry name" value="SPATA6_fam"/>
</dbReference>
<dbReference type="InParanoid" id="H3B820"/>
<dbReference type="OMA" id="HGREFDD"/>
<organism evidence="5 6">
    <name type="scientific">Latimeria chalumnae</name>
    <name type="common">Coelacanth</name>
    <dbReference type="NCBI Taxonomy" id="7897"/>
    <lineage>
        <taxon>Eukaryota</taxon>
        <taxon>Metazoa</taxon>
        <taxon>Chordata</taxon>
        <taxon>Craniata</taxon>
        <taxon>Vertebrata</taxon>
        <taxon>Euteleostomi</taxon>
        <taxon>Coelacanthiformes</taxon>
        <taxon>Coelacanthidae</taxon>
        <taxon>Latimeria</taxon>
    </lineage>
</organism>
<proteinExistence type="inferred from homology"/>
<dbReference type="EMBL" id="AFYH01031858">
    <property type="status" value="NOT_ANNOTATED_CDS"/>
    <property type="molecule type" value="Genomic_DNA"/>
</dbReference>
<dbReference type="PANTHER" id="PTHR16435:SF3">
    <property type="entry name" value="SPERMATOGENESIS-ASSOCIATED PROTEIN 6"/>
    <property type="match status" value="1"/>
</dbReference>
<dbReference type="EMBL" id="AFYH01031854">
    <property type="status" value="NOT_ANNOTATED_CDS"/>
    <property type="molecule type" value="Genomic_DNA"/>
</dbReference>
<keyword evidence="6" id="KW-1185">Reference proteome</keyword>
<dbReference type="eggNOG" id="ENOG502QRV3">
    <property type="taxonomic scope" value="Eukaryota"/>
</dbReference>
<evidence type="ECO:0000256" key="3">
    <source>
        <dbReference type="SAM" id="MobiDB-lite"/>
    </source>
</evidence>
<evidence type="ECO:0000313" key="6">
    <source>
        <dbReference type="Proteomes" id="UP000008672"/>
    </source>
</evidence>
<feature type="compositionally biased region" description="Polar residues" evidence="3">
    <location>
        <begin position="349"/>
        <end position="368"/>
    </location>
</feature>
<dbReference type="GO" id="GO:0007283">
    <property type="term" value="P:spermatogenesis"/>
    <property type="evidence" value="ECO:0007669"/>
    <property type="project" value="InterPro"/>
</dbReference>
<evidence type="ECO:0000313" key="5">
    <source>
        <dbReference type="Ensembl" id="ENSLACP00000018041.1"/>
    </source>
</evidence>
<comment type="similarity">
    <text evidence="1">Belongs to the SPATA6 family.</text>
</comment>
<reference evidence="5" key="2">
    <citation type="submission" date="2025-08" db="UniProtKB">
        <authorList>
            <consortium name="Ensembl"/>
        </authorList>
    </citation>
    <scope>IDENTIFICATION</scope>
</reference>
<dbReference type="HOGENOM" id="CLU_038272_2_0_1"/>
<dbReference type="STRING" id="7897.ENSLACP00000018041"/>
<dbReference type="PANTHER" id="PTHR16435">
    <property type="entry name" value="SPERMATOGENESIS-ASSOCIATED PROTEIN 6 SPATA6"/>
    <property type="match status" value="1"/>
</dbReference>
<dbReference type="Bgee" id="ENSLACG00000015897">
    <property type="expression patterns" value="Expressed in pelvic fin"/>
</dbReference>
<dbReference type="AlphaFoldDB" id="H3B820"/>
<dbReference type="EMBL" id="AFYH01031855">
    <property type="status" value="NOT_ANNOTATED_CDS"/>
    <property type="molecule type" value="Genomic_DNA"/>
</dbReference>
<dbReference type="Pfam" id="PF14909">
    <property type="entry name" value="SPATA6"/>
    <property type="match status" value="1"/>
</dbReference>
<name>H3B820_LATCH</name>
<feature type="region of interest" description="Disordered" evidence="3">
    <location>
        <begin position="159"/>
        <end position="221"/>
    </location>
</feature>
<reference evidence="5" key="3">
    <citation type="submission" date="2025-09" db="UniProtKB">
        <authorList>
            <consortium name="Ensembl"/>
        </authorList>
    </citation>
    <scope>IDENTIFICATION</scope>
</reference>
<accession>H3B820</accession>